<gene>
    <name evidence="2" type="ORF">PPERSA_06436</name>
</gene>
<keyword evidence="3" id="KW-1185">Reference proteome</keyword>
<proteinExistence type="predicted"/>
<evidence type="ECO:0000313" key="2">
    <source>
        <dbReference type="EMBL" id="KRX04802.1"/>
    </source>
</evidence>
<keyword evidence="1" id="KW-0175">Coiled coil</keyword>
<name>A0A0V0QR68_PSEPJ</name>
<feature type="coiled-coil region" evidence="1">
    <location>
        <begin position="135"/>
        <end position="162"/>
    </location>
</feature>
<evidence type="ECO:0000256" key="1">
    <source>
        <dbReference type="SAM" id="Coils"/>
    </source>
</evidence>
<comment type="caution">
    <text evidence="2">The sequence shown here is derived from an EMBL/GenBank/DDBJ whole genome shotgun (WGS) entry which is preliminary data.</text>
</comment>
<protein>
    <submittedName>
        <fullName evidence="2">Uncharacterized protein</fullName>
    </submittedName>
</protein>
<dbReference type="AlphaFoldDB" id="A0A0V0QR68"/>
<dbReference type="Proteomes" id="UP000054937">
    <property type="component" value="Unassembled WGS sequence"/>
</dbReference>
<dbReference type="InParanoid" id="A0A0V0QR68"/>
<evidence type="ECO:0000313" key="3">
    <source>
        <dbReference type="Proteomes" id="UP000054937"/>
    </source>
</evidence>
<sequence>MQSMQKLILCKNEGHENSPIIFFKFSRHKNQILQCPHCLLEAKVNQNKLIILQQMMNKNSWEIKNYPPLKDQKLQTKMQNALKNTQDEILQKFKIDLNDKIVNYFDFQQKEMIRILTEQKYFVLQEFWQIFDTIQSSNTFNIEQLKQQLNELQQNDIDIDKLYQIQLDLKQKFKDKKSIDQILEIQEIQNLALEQFKSVQEQLKFKLNFLKEQIIIKQWDKDYKQEQNQQVQSEQCNFKVNESQKFSQLFTDKENNLYQHNQQNTPMNNSCEYLLQKQENATQDVCNLNNQWENEVFIPQKIKKTENENIDQKIYNKKVQNNNCDNRIGHLKTQNIHNNILQTQNKNDSNSNSIKNNNIYNNKQKDSKLFQFQQKQDMIRFPNQENCIQEYQIVGNYFYSDTDSNENYDCQQDDDKIIFEDQELKWFISQFRNCEFQNLYENLVSDSKNVYKFQNQIYSQILDKDCTYKIQMKVDTNGIKDQQIEFSFLDYKNRHQPYYNENKIFLTQNDRNCGGKNGKDQIKKGQLFSSYMTNKTIFNITFNFEQSLFEIQDEDEKAM</sequence>
<dbReference type="EMBL" id="LDAU01000110">
    <property type="protein sequence ID" value="KRX04802.1"/>
    <property type="molecule type" value="Genomic_DNA"/>
</dbReference>
<accession>A0A0V0QR68</accession>
<reference evidence="2 3" key="1">
    <citation type="journal article" date="2015" name="Sci. Rep.">
        <title>Genome of the facultative scuticociliatosis pathogen Pseudocohnilembus persalinus provides insight into its virulence through horizontal gene transfer.</title>
        <authorList>
            <person name="Xiong J."/>
            <person name="Wang G."/>
            <person name="Cheng J."/>
            <person name="Tian M."/>
            <person name="Pan X."/>
            <person name="Warren A."/>
            <person name="Jiang C."/>
            <person name="Yuan D."/>
            <person name="Miao W."/>
        </authorList>
    </citation>
    <scope>NUCLEOTIDE SEQUENCE [LARGE SCALE GENOMIC DNA]</scope>
    <source>
        <strain evidence="2">36N120E</strain>
    </source>
</reference>
<organism evidence="2 3">
    <name type="scientific">Pseudocohnilembus persalinus</name>
    <name type="common">Ciliate</name>
    <dbReference type="NCBI Taxonomy" id="266149"/>
    <lineage>
        <taxon>Eukaryota</taxon>
        <taxon>Sar</taxon>
        <taxon>Alveolata</taxon>
        <taxon>Ciliophora</taxon>
        <taxon>Intramacronucleata</taxon>
        <taxon>Oligohymenophorea</taxon>
        <taxon>Scuticociliatia</taxon>
        <taxon>Philasterida</taxon>
        <taxon>Pseudocohnilembidae</taxon>
        <taxon>Pseudocohnilembus</taxon>
    </lineage>
</organism>